<evidence type="ECO:0000256" key="1">
    <source>
        <dbReference type="ARBA" id="ARBA00004713"/>
    </source>
</evidence>
<evidence type="ECO:0000256" key="6">
    <source>
        <dbReference type="ARBA" id="ARBA00049183"/>
    </source>
</evidence>
<keyword evidence="4 8" id="KW-0808">Transferase</keyword>
<evidence type="ECO:0000256" key="8">
    <source>
        <dbReference type="RuleBase" id="RU365103"/>
    </source>
</evidence>
<keyword evidence="8" id="KW-0448">Lipopolysaccharide biosynthesis</keyword>
<dbReference type="EMBL" id="CP046566">
    <property type="protein sequence ID" value="QGW30028.1"/>
    <property type="molecule type" value="Genomic_DNA"/>
</dbReference>
<evidence type="ECO:0000313" key="10">
    <source>
        <dbReference type="EMBL" id="QGW30028.1"/>
    </source>
</evidence>
<dbReference type="Gene3D" id="3.40.50.11720">
    <property type="entry name" value="3-Deoxy-D-manno-octulosonic-acid transferase, N-terminal domain"/>
    <property type="match status" value="1"/>
</dbReference>
<comment type="similarity">
    <text evidence="8">Belongs to the glycosyltransferase group 1 family.</text>
</comment>
<dbReference type="PANTHER" id="PTHR42755:SF1">
    <property type="entry name" value="3-DEOXY-D-MANNO-OCTULOSONIC ACID TRANSFERASE, MITOCHONDRIAL-RELATED"/>
    <property type="match status" value="1"/>
</dbReference>
<dbReference type="GO" id="GO:0009245">
    <property type="term" value="P:lipid A biosynthetic process"/>
    <property type="evidence" value="ECO:0007669"/>
    <property type="project" value="TreeGrafter"/>
</dbReference>
<comment type="subcellular location">
    <subcellularLocation>
        <location evidence="8">Cell membrane</location>
    </subcellularLocation>
</comment>
<dbReference type="SUPFAM" id="SSF53756">
    <property type="entry name" value="UDP-Glycosyltransferase/glycogen phosphorylase"/>
    <property type="match status" value="1"/>
</dbReference>
<keyword evidence="8" id="KW-1003">Cell membrane</keyword>
<accession>A0A6I6GQR4</accession>
<dbReference type="Proteomes" id="UP000426027">
    <property type="component" value="Chromosome"/>
</dbReference>
<name>A0A6I6GQR4_9BACT</name>
<keyword evidence="8" id="KW-0472">Membrane</keyword>
<evidence type="ECO:0000256" key="5">
    <source>
        <dbReference type="ARBA" id="ARBA00031445"/>
    </source>
</evidence>
<dbReference type="AlphaFoldDB" id="A0A6I6GQR4"/>
<dbReference type="EC" id="2.4.99.12" evidence="2 8"/>
<dbReference type="InterPro" id="IPR007507">
    <property type="entry name" value="Glycos_transf_N"/>
</dbReference>
<evidence type="ECO:0000259" key="9">
    <source>
        <dbReference type="Pfam" id="PF04413"/>
    </source>
</evidence>
<dbReference type="PANTHER" id="PTHR42755">
    <property type="entry name" value="3-DEOXY-MANNO-OCTULOSONATE CYTIDYLYLTRANSFERASE"/>
    <property type="match status" value="1"/>
</dbReference>
<dbReference type="Pfam" id="PF04413">
    <property type="entry name" value="Glycos_transf_N"/>
    <property type="match status" value="1"/>
</dbReference>
<gene>
    <name evidence="10" type="ORF">GLV81_09290</name>
</gene>
<sequence length="412" mass="46602">MALCLMPFSPKIKLWVKGRRNGMQHWQQMLQQARQRQKGPLVWLHASSLGEFEQGSPLLTAIRQQYPDALLVVTFFSPSGYEVKKHYSGAHCIGYLPFDGPLSAKQFVELLQPDLVLWVKYDYWFFTLRAIYQRRIPLLLVSAIYRSNQPFFKWYGGMHRKMLGYFSHFFVQTKEAAELLNTVVAQGKITISGDTRFDAVAAVVEHWHGHPLIEQWMGNTEWVVVAGSTWPSDEEKMVHYSKSYPQVKWIIAPHNIDASDMADTVALFPNAIRFSALNETTATAAQNVLIIDNVGMLKYLYKYGRICYIGGGFTGDGVHNVLEAAVYSKPVIHGPEYSKYAEAIALLENGGSAIIESALELEKLLQEWMIHPQIVSNMGKAAGNYVQQYSGATQKVMDYIQANRLCTSDTNC</sequence>
<feature type="active site" description="Proton acceptor" evidence="7">
    <location>
        <position position="51"/>
    </location>
</feature>
<comment type="function">
    <text evidence="8">Involved in lipopolysaccharide (LPS) biosynthesis. Catalyzes the transfer of 3-deoxy-D-manno-octulosonate (Kdo) residue(s) from CMP-Kdo to lipid IV(A), the tetraacyldisaccharide-1,4'-bisphosphate precursor of lipid A.</text>
</comment>
<proteinExistence type="inferred from homology"/>
<dbReference type="Gene3D" id="3.40.50.2000">
    <property type="entry name" value="Glycogen Phosphorylase B"/>
    <property type="match status" value="1"/>
</dbReference>
<comment type="catalytic activity">
    <reaction evidence="6 8">
        <text>lipid IVA (E. coli) + CMP-3-deoxy-beta-D-manno-octulosonate = alpha-Kdo-(2-&gt;6)-lipid IVA (E. coli) + CMP + H(+)</text>
        <dbReference type="Rhea" id="RHEA:28066"/>
        <dbReference type="ChEBI" id="CHEBI:15378"/>
        <dbReference type="ChEBI" id="CHEBI:58603"/>
        <dbReference type="ChEBI" id="CHEBI:60364"/>
        <dbReference type="ChEBI" id="CHEBI:60377"/>
        <dbReference type="ChEBI" id="CHEBI:85987"/>
        <dbReference type="EC" id="2.4.99.12"/>
    </reaction>
</comment>
<reference evidence="10 11" key="1">
    <citation type="submission" date="2019-11" db="EMBL/GenBank/DDBJ databases">
        <authorList>
            <person name="Im W.T."/>
        </authorList>
    </citation>
    <scope>NUCLEOTIDE SEQUENCE [LARGE SCALE GENOMIC DNA]</scope>
    <source>
        <strain evidence="10 11">SB-02</strain>
    </source>
</reference>
<dbReference type="GO" id="GO:0043842">
    <property type="term" value="F:Kdo transferase activity"/>
    <property type="evidence" value="ECO:0007669"/>
    <property type="project" value="UniProtKB-EC"/>
</dbReference>
<keyword evidence="11" id="KW-1185">Reference proteome</keyword>
<dbReference type="UniPathway" id="UPA00958"/>
<evidence type="ECO:0000256" key="7">
    <source>
        <dbReference type="PIRSR" id="PIRSR639901-1"/>
    </source>
</evidence>
<dbReference type="InterPro" id="IPR039901">
    <property type="entry name" value="Kdotransferase"/>
</dbReference>
<organism evidence="10 11">
    <name type="scientific">Phnomibacter ginsenosidimutans</name>
    <dbReference type="NCBI Taxonomy" id="2676868"/>
    <lineage>
        <taxon>Bacteria</taxon>
        <taxon>Pseudomonadati</taxon>
        <taxon>Bacteroidota</taxon>
        <taxon>Chitinophagia</taxon>
        <taxon>Chitinophagales</taxon>
        <taxon>Chitinophagaceae</taxon>
        <taxon>Phnomibacter</taxon>
    </lineage>
</organism>
<comment type="pathway">
    <text evidence="1 8">Bacterial outer membrane biogenesis; LPS core biosynthesis.</text>
</comment>
<protein>
    <recommendedName>
        <fullName evidence="3 8">3-deoxy-D-manno-octulosonic acid transferase</fullName>
        <shortName evidence="8">Kdo transferase</shortName>
        <ecNumber evidence="2 8">2.4.99.12</ecNumber>
    </recommendedName>
    <alternativeName>
        <fullName evidence="5 8">Lipid IV(A) 3-deoxy-D-manno-octulosonic acid transferase</fullName>
    </alternativeName>
</protein>
<dbReference type="KEGG" id="fls:GLV81_09290"/>
<feature type="domain" description="3-deoxy-D-manno-octulosonic-acid transferase N-terminal" evidence="9">
    <location>
        <begin position="25"/>
        <end position="199"/>
    </location>
</feature>
<evidence type="ECO:0000256" key="4">
    <source>
        <dbReference type="ARBA" id="ARBA00022679"/>
    </source>
</evidence>
<dbReference type="GO" id="GO:0005886">
    <property type="term" value="C:plasma membrane"/>
    <property type="evidence" value="ECO:0007669"/>
    <property type="project" value="UniProtKB-SubCell"/>
</dbReference>
<dbReference type="GO" id="GO:0009244">
    <property type="term" value="P:lipopolysaccharide core region biosynthetic process"/>
    <property type="evidence" value="ECO:0007669"/>
    <property type="project" value="UniProtKB-UniRule"/>
</dbReference>
<evidence type="ECO:0000256" key="2">
    <source>
        <dbReference type="ARBA" id="ARBA00012621"/>
    </source>
</evidence>
<evidence type="ECO:0000256" key="3">
    <source>
        <dbReference type="ARBA" id="ARBA00019077"/>
    </source>
</evidence>
<evidence type="ECO:0000313" key="11">
    <source>
        <dbReference type="Proteomes" id="UP000426027"/>
    </source>
</evidence>
<dbReference type="InterPro" id="IPR038107">
    <property type="entry name" value="Glycos_transf_N_sf"/>
</dbReference>